<feature type="compositionally biased region" description="Basic and acidic residues" evidence="4">
    <location>
        <begin position="1"/>
        <end position="27"/>
    </location>
</feature>
<dbReference type="InterPro" id="IPR036388">
    <property type="entry name" value="WH-like_DNA-bd_sf"/>
</dbReference>
<evidence type="ECO:0000259" key="5">
    <source>
        <dbReference type="PROSITE" id="PS50995"/>
    </source>
</evidence>
<evidence type="ECO:0000256" key="2">
    <source>
        <dbReference type="ARBA" id="ARBA00023125"/>
    </source>
</evidence>
<dbReference type="Pfam" id="PF12802">
    <property type="entry name" value="MarR_2"/>
    <property type="match status" value="1"/>
</dbReference>
<keyword evidence="2" id="KW-0238">DNA-binding</keyword>
<name>A0ABN3HLJ1_9ACTN</name>
<dbReference type="InterPro" id="IPR000835">
    <property type="entry name" value="HTH_MarR-typ"/>
</dbReference>
<dbReference type="EMBL" id="BAAATJ010000001">
    <property type="protein sequence ID" value="GAA2382638.1"/>
    <property type="molecule type" value="Genomic_DNA"/>
</dbReference>
<reference evidence="6 7" key="1">
    <citation type="journal article" date="2019" name="Int. J. Syst. Evol. Microbiol.">
        <title>The Global Catalogue of Microorganisms (GCM) 10K type strain sequencing project: providing services to taxonomists for standard genome sequencing and annotation.</title>
        <authorList>
            <consortium name="The Broad Institute Genomics Platform"/>
            <consortium name="The Broad Institute Genome Sequencing Center for Infectious Disease"/>
            <person name="Wu L."/>
            <person name="Ma J."/>
        </authorList>
    </citation>
    <scope>NUCLEOTIDE SEQUENCE [LARGE SCALE GENOMIC DNA]</scope>
    <source>
        <strain evidence="6 7">JCM 6921</strain>
    </source>
</reference>
<comment type="caution">
    <text evidence="6">The sequence shown here is derived from an EMBL/GenBank/DDBJ whole genome shotgun (WGS) entry which is preliminary data.</text>
</comment>
<keyword evidence="7" id="KW-1185">Reference proteome</keyword>
<dbReference type="Gene3D" id="1.10.10.10">
    <property type="entry name" value="Winged helix-like DNA-binding domain superfamily/Winged helix DNA-binding domain"/>
    <property type="match status" value="1"/>
</dbReference>
<dbReference type="Proteomes" id="UP001500058">
    <property type="component" value="Unassembled WGS sequence"/>
</dbReference>
<accession>A0ABN3HLJ1</accession>
<dbReference type="SUPFAM" id="SSF46785">
    <property type="entry name" value="Winged helix' DNA-binding domain"/>
    <property type="match status" value="1"/>
</dbReference>
<gene>
    <name evidence="6" type="ORF">GCM10010420_00730</name>
</gene>
<feature type="domain" description="HTH marR-type" evidence="5">
    <location>
        <begin position="66"/>
        <end position="202"/>
    </location>
</feature>
<evidence type="ECO:0000313" key="6">
    <source>
        <dbReference type="EMBL" id="GAA2382638.1"/>
    </source>
</evidence>
<evidence type="ECO:0000256" key="1">
    <source>
        <dbReference type="ARBA" id="ARBA00023015"/>
    </source>
</evidence>
<evidence type="ECO:0000313" key="7">
    <source>
        <dbReference type="Proteomes" id="UP001500058"/>
    </source>
</evidence>
<protein>
    <recommendedName>
        <fullName evidence="5">HTH marR-type domain-containing protein</fullName>
    </recommendedName>
</protein>
<proteinExistence type="predicted"/>
<feature type="region of interest" description="Disordered" evidence="4">
    <location>
        <begin position="1"/>
        <end position="43"/>
    </location>
</feature>
<dbReference type="PRINTS" id="PR00598">
    <property type="entry name" value="HTHMARR"/>
</dbReference>
<evidence type="ECO:0000256" key="4">
    <source>
        <dbReference type="SAM" id="MobiDB-lite"/>
    </source>
</evidence>
<dbReference type="SMART" id="SM00347">
    <property type="entry name" value="HTH_MARR"/>
    <property type="match status" value="1"/>
</dbReference>
<dbReference type="InterPro" id="IPR036390">
    <property type="entry name" value="WH_DNA-bd_sf"/>
</dbReference>
<organism evidence="6 7">
    <name type="scientific">Streptomyces glaucosporus</name>
    <dbReference type="NCBI Taxonomy" id="284044"/>
    <lineage>
        <taxon>Bacteria</taxon>
        <taxon>Bacillati</taxon>
        <taxon>Actinomycetota</taxon>
        <taxon>Actinomycetes</taxon>
        <taxon>Kitasatosporales</taxon>
        <taxon>Streptomycetaceae</taxon>
        <taxon>Streptomyces</taxon>
    </lineage>
</organism>
<evidence type="ECO:0000256" key="3">
    <source>
        <dbReference type="ARBA" id="ARBA00023163"/>
    </source>
</evidence>
<dbReference type="PROSITE" id="PS50995">
    <property type="entry name" value="HTH_MARR_2"/>
    <property type="match status" value="1"/>
</dbReference>
<dbReference type="InterPro" id="IPR023187">
    <property type="entry name" value="Tscrpt_reg_MarR-type_CS"/>
</dbReference>
<dbReference type="PANTHER" id="PTHR42756">
    <property type="entry name" value="TRANSCRIPTIONAL REGULATOR, MARR"/>
    <property type="match status" value="1"/>
</dbReference>
<dbReference type="PANTHER" id="PTHR42756:SF1">
    <property type="entry name" value="TRANSCRIPTIONAL REPRESSOR OF EMRAB OPERON"/>
    <property type="match status" value="1"/>
</dbReference>
<keyword evidence="1" id="KW-0805">Transcription regulation</keyword>
<sequence length="213" mass="22853">MTADTDREEHHVAAEDGRDAGDARHGAGEGAGDGARDGAGAEAGAGAGDIVARVLAQWRRVRPDFDTAPMAVVGRLNRCVALLQQAEEAPLVREGLTRPEFDVLVTLRREDREMTPGQIARETFASGAAVTKRLRLLEERGLVARRTSARDRRVSELSLTAGGRELIDRLLPAQLAYEAELLSGLTDAQRSELSAILSELLVLLEGRLGGLRG</sequence>
<keyword evidence="3" id="KW-0804">Transcription</keyword>
<dbReference type="PROSITE" id="PS01117">
    <property type="entry name" value="HTH_MARR_1"/>
    <property type="match status" value="1"/>
</dbReference>